<proteinExistence type="predicted"/>
<protein>
    <submittedName>
        <fullName evidence="2">Uncharacterized protein</fullName>
    </submittedName>
</protein>
<feature type="transmembrane region" description="Helical" evidence="1">
    <location>
        <begin position="14"/>
        <end position="36"/>
    </location>
</feature>
<sequence length="112" mass="12558">MSIYKTVASLNTPAIIYLVITAIVSLALAIGTAMCLKNKKDCDETTTIPVLLFFVIMALALTWLLNLIYSRGYHITAWLLLIFVFPMGFGLFYEDGSSFNYNTNNVVTINYE</sequence>
<feature type="transmembrane region" description="Helical" evidence="1">
    <location>
        <begin position="48"/>
        <end position="69"/>
    </location>
</feature>
<organism evidence="2">
    <name type="scientific">viral metagenome</name>
    <dbReference type="NCBI Taxonomy" id="1070528"/>
    <lineage>
        <taxon>unclassified sequences</taxon>
        <taxon>metagenomes</taxon>
        <taxon>organismal metagenomes</taxon>
    </lineage>
</organism>
<keyword evidence="1" id="KW-0472">Membrane</keyword>
<accession>A0A6C0F2T9</accession>
<keyword evidence="1" id="KW-1133">Transmembrane helix</keyword>
<evidence type="ECO:0000313" key="2">
    <source>
        <dbReference type="EMBL" id="QHT34520.1"/>
    </source>
</evidence>
<keyword evidence="1" id="KW-0812">Transmembrane</keyword>
<dbReference type="AlphaFoldDB" id="A0A6C0F2T9"/>
<reference evidence="2" key="1">
    <citation type="journal article" date="2020" name="Nature">
        <title>Giant virus diversity and host interactions through global metagenomics.</title>
        <authorList>
            <person name="Schulz F."/>
            <person name="Roux S."/>
            <person name="Paez-Espino D."/>
            <person name="Jungbluth S."/>
            <person name="Walsh D.A."/>
            <person name="Denef V.J."/>
            <person name="McMahon K.D."/>
            <person name="Konstantinidis K.T."/>
            <person name="Eloe-Fadrosh E.A."/>
            <person name="Kyrpides N.C."/>
            <person name="Woyke T."/>
        </authorList>
    </citation>
    <scope>NUCLEOTIDE SEQUENCE</scope>
    <source>
        <strain evidence="2">GVMAG-M-3300009163-63</strain>
    </source>
</reference>
<feature type="transmembrane region" description="Helical" evidence="1">
    <location>
        <begin position="75"/>
        <end position="93"/>
    </location>
</feature>
<evidence type="ECO:0000256" key="1">
    <source>
        <dbReference type="SAM" id="Phobius"/>
    </source>
</evidence>
<name>A0A6C0F2T9_9ZZZZ</name>
<dbReference type="EMBL" id="MN739001">
    <property type="protein sequence ID" value="QHT34520.1"/>
    <property type="molecule type" value="Genomic_DNA"/>
</dbReference>